<evidence type="ECO:0000256" key="7">
    <source>
        <dbReference type="ARBA" id="ARBA00023125"/>
    </source>
</evidence>
<dbReference type="PANTHER" id="PTHR45796:SF2">
    <property type="entry name" value="FORKHEAD BOX P3"/>
    <property type="match status" value="1"/>
</dbReference>
<organism evidence="14 15">
    <name type="scientific">Taeniopygia guttata</name>
    <name type="common">Zebra finch</name>
    <name type="synonym">Poephila guttata</name>
    <dbReference type="NCBI Taxonomy" id="59729"/>
    <lineage>
        <taxon>Eukaryota</taxon>
        <taxon>Metazoa</taxon>
        <taxon>Chordata</taxon>
        <taxon>Craniata</taxon>
        <taxon>Vertebrata</taxon>
        <taxon>Euteleostomi</taxon>
        <taxon>Archelosauria</taxon>
        <taxon>Archosauria</taxon>
        <taxon>Dinosauria</taxon>
        <taxon>Saurischia</taxon>
        <taxon>Theropoda</taxon>
        <taxon>Coelurosauria</taxon>
        <taxon>Aves</taxon>
        <taxon>Neognathae</taxon>
        <taxon>Neoaves</taxon>
        <taxon>Telluraves</taxon>
        <taxon>Australaves</taxon>
        <taxon>Passeriformes</taxon>
        <taxon>Passeroidea</taxon>
        <taxon>Estrildidae</taxon>
        <taxon>Estrildinae</taxon>
        <taxon>Taeniopygia</taxon>
    </lineage>
</organism>
<evidence type="ECO:0000256" key="9">
    <source>
        <dbReference type="ARBA" id="ARBA00023242"/>
    </source>
</evidence>
<evidence type="ECO:0000259" key="13">
    <source>
        <dbReference type="PROSITE" id="PS50039"/>
    </source>
</evidence>
<feature type="compositionally biased region" description="Pro residues" evidence="12">
    <location>
        <begin position="176"/>
        <end position="186"/>
    </location>
</feature>
<dbReference type="InterPro" id="IPR030456">
    <property type="entry name" value="TF_fork_head_CS_2"/>
</dbReference>
<keyword evidence="8" id="KW-0804">Transcription</keyword>
<dbReference type="PANTHER" id="PTHR45796">
    <property type="entry name" value="FORKHEAD BOX P, ISOFORM C"/>
    <property type="match status" value="1"/>
</dbReference>
<evidence type="ECO:0000256" key="4">
    <source>
        <dbReference type="ARBA" id="ARBA00022771"/>
    </source>
</evidence>
<proteinExistence type="predicted"/>
<dbReference type="PRINTS" id="PR00053">
    <property type="entry name" value="FORKHEAD"/>
</dbReference>
<dbReference type="GeneTree" id="ENSGT00940000161807"/>
<keyword evidence="4" id="KW-0863">Zinc-finger</keyword>
<keyword evidence="5" id="KW-0862">Zinc</keyword>
<dbReference type="SUPFAM" id="SSF46785">
    <property type="entry name" value="Winged helix' DNA-binding domain"/>
    <property type="match status" value="1"/>
</dbReference>
<dbReference type="AlphaFoldDB" id="A0A674GAV8"/>
<dbReference type="InParanoid" id="A0A674GAV8"/>
<evidence type="ECO:0000256" key="8">
    <source>
        <dbReference type="ARBA" id="ARBA00023163"/>
    </source>
</evidence>
<evidence type="ECO:0000256" key="10">
    <source>
        <dbReference type="PROSITE-ProRule" id="PRU00089"/>
    </source>
</evidence>
<keyword evidence="3" id="KW-0479">Metal-binding</keyword>
<feature type="compositionally biased region" description="Basic and acidic residues" evidence="12">
    <location>
        <begin position="100"/>
        <end position="109"/>
    </location>
</feature>
<feature type="DNA-binding region" description="Fork-head" evidence="10">
    <location>
        <begin position="368"/>
        <end position="442"/>
    </location>
</feature>
<dbReference type="PROSITE" id="PS00658">
    <property type="entry name" value="FORK_HEAD_2"/>
    <property type="match status" value="1"/>
</dbReference>
<dbReference type="InterPro" id="IPR050998">
    <property type="entry name" value="FOXP"/>
</dbReference>
<reference evidence="14" key="2">
    <citation type="submission" date="2025-09" db="UniProtKB">
        <authorList>
            <consortium name="Ensembl"/>
        </authorList>
    </citation>
    <scope>IDENTIFICATION</scope>
</reference>
<feature type="region of interest" description="Disordered" evidence="12">
    <location>
        <begin position="72"/>
        <end position="243"/>
    </location>
</feature>
<dbReference type="GO" id="GO:0000978">
    <property type="term" value="F:RNA polymerase II cis-regulatory region sequence-specific DNA binding"/>
    <property type="evidence" value="ECO:0007669"/>
    <property type="project" value="TreeGrafter"/>
</dbReference>
<reference evidence="14" key="1">
    <citation type="submission" date="2025-08" db="UniProtKB">
        <authorList>
            <consortium name="Ensembl"/>
        </authorList>
    </citation>
    <scope>IDENTIFICATION</scope>
</reference>
<keyword evidence="15" id="KW-1185">Reference proteome</keyword>
<keyword evidence="9 10" id="KW-0539">Nucleus</keyword>
<evidence type="ECO:0000256" key="5">
    <source>
        <dbReference type="ARBA" id="ARBA00022833"/>
    </source>
</evidence>
<dbReference type="FunFam" id="1.10.10.10:FF:000010">
    <property type="entry name" value="Forkhead box P2 isoform B"/>
    <property type="match status" value="1"/>
</dbReference>
<comment type="subcellular location">
    <subcellularLocation>
        <location evidence="1 10">Nucleus</location>
    </subcellularLocation>
</comment>
<dbReference type="InterPro" id="IPR047413">
    <property type="entry name" value="FH_FOXP3"/>
</dbReference>
<dbReference type="GO" id="GO:0008270">
    <property type="term" value="F:zinc ion binding"/>
    <property type="evidence" value="ECO:0007669"/>
    <property type="project" value="UniProtKB-KW"/>
</dbReference>
<dbReference type="Ensembl" id="ENSTGUT00000043483.1">
    <property type="protein sequence ID" value="ENSTGUP00000019694.1"/>
    <property type="gene ID" value="ENSTGUG00000022468.1"/>
</dbReference>
<dbReference type="Gene3D" id="1.10.10.10">
    <property type="entry name" value="Winged helix-like DNA-binding domain superfamily/Winged helix DNA-binding domain"/>
    <property type="match status" value="1"/>
</dbReference>
<protein>
    <recommendedName>
        <fullName evidence="13">Fork-head domain-containing protein</fullName>
    </recommendedName>
</protein>
<evidence type="ECO:0000256" key="3">
    <source>
        <dbReference type="ARBA" id="ARBA00022723"/>
    </source>
</evidence>
<feature type="domain" description="Fork-head" evidence="13">
    <location>
        <begin position="368"/>
        <end position="442"/>
    </location>
</feature>
<dbReference type="GO" id="GO:0005634">
    <property type="term" value="C:nucleus"/>
    <property type="evidence" value="ECO:0007669"/>
    <property type="project" value="UniProtKB-SubCell"/>
</dbReference>
<keyword evidence="11" id="KW-0175">Coiled coil</keyword>
<dbReference type="SMART" id="SM00339">
    <property type="entry name" value="FH"/>
    <property type="match status" value="1"/>
</dbReference>
<feature type="coiled-coil region" evidence="11">
    <location>
        <begin position="243"/>
        <end position="273"/>
    </location>
</feature>
<dbReference type="InterPro" id="IPR036390">
    <property type="entry name" value="WH_DNA-bd_sf"/>
</dbReference>
<feature type="compositionally biased region" description="Pro residues" evidence="12">
    <location>
        <begin position="219"/>
        <end position="234"/>
    </location>
</feature>
<dbReference type="Proteomes" id="UP000007754">
    <property type="component" value="Unplaced"/>
</dbReference>
<dbReference type="GO" id="GO:0001227">
    <property type="term" value="F:DNA-binding transcription repressor activity, RNA polymerase II-specific"/>
    <property type="evidence" value="ECO:0007669"/>
    <property type="project" value="TreeGrafter"/>
</dbReference>
<dbReference type="InterPro" id="IPR001766">
    <property type="entry name" value="Fork_head_dom"/>
</dbReference>
<keyword evidence="6" id="KW-0805">Transcription regulation</keyword>
<keyword evidence="2" id="KW-0678">Repressor</keyword>
<keyword evidence="7 10" id="KW-0238">DNA-binding</keyword>
<feature type="compositionally biased region" description="Pro residues" evidence="12">
    <location>
        <begin position="124"/>
        <end position="136"/>
    </location>
</feature>
<dbReference type="PROSITE" id="PS50039">
    <property type="entry name" value="FORK_HEAD_3"/>
    <property type="match status" value="1"/>
</dbReference>
<accession>A0A674GAV8</accession>
<dbReference type="CDD" id="cd20066">
    <property type="entry name" value="FH_FOXP3"/>
    <property type="match status" value="1"/>
</dbReference>
<feature type="region of interest" description="Disordered" evidence="12">
    <location>
        <begin position="1"/>
        <end position="36"/>
    </location>
</feature>
<dbReference type="InterPro" id="IPR036388">
    <property type="entry name" value="WH-like_DNA-bd_sf"/>
</dbReference>
<evidence type="ECO:0000256" key="1">
    <source>
        <dbReference type="ARBA" id="ARBA00004123"/>
    </source>
</evidence>
<evidence type="ECO:0000313" key="15">
    <source>
        <dbReference type="Proteomes" id="UP000007754"/>
    </source>
</evidence>
<feature type="compositionally biased region" description="Gly residues" evidence="12">
    <location>
        <begin position="1"/>
        <end position="13"/>
    </location>
</feature>
<feature type="compositionally biased region" description="Low complexity" evidence="12">
    <location>
        <begin position="24"/>
        <end position="36"/>
    </location>
</feature>
<sequence>MTGMTTGGTGPGDGDWDEQYQWKTGTSSPRTGSTGRYWEGVTAPHACAGAAHACVTLGGLWGTLVGRGLTPCPPPQAAAPPPQPPGAAHGADPSGPPRHPGTDRARDPHLGGLGGGGMGRGGSPPAPQNPPTPPKPTGATRGGVVPPAPAPRGVGDENSAASSARSPRLGMGAQRPPWPRQGPLPNPRRQRPPRADPRRCAAPQVSGGVWGDFGGSQNPKPPFSRPHPPKITPRPPRREPGEVAQCLRQLERIQELEQQLARERHRLGLLQAQLLRRGPPSTVRGGSTPKKPPGGAVGVPSPLTCVPPPPPLQGLPGKGQAGLPPIWGPAAPPGAEGDPEMLLPPPGHPWERGGLYPELEYYRLSTARPPYTYATLIRWAILESPQRQRPLAEIYHWFSRRFGFFRHNTRTWKNAVRHNLSLHKCFVRVEAARGAVWTVDEAEFRRKRGQLYPRDCDLKYFMPPRS</sequence>
<feature type="compositionally biased region" description="Pro residues" evidence="12">
    <location>
        <begin position="72"/>
        <end position="85"/>
    </location>
</feature>
<evidence type="ECO:0000313" key="14">
    <source>
        <dbReference type="Ensembl" id="ENSTGUP00000019694.1"/>
    </source>
</evidence>
<evidence type="ECO:0000256" key="2">
    <source>
        <dbReference type="ARBA" id="ARBA00022491"/>
    </source>
</evidence>
<feature type="region of interest" description="Disordered" evidence="12">
    <location>
        <begin position="276"/>
        <end position="338"/>
    </location>
</feature>
<dbReference type="Pfam" id="PF00250">
    <property type="entry name" value="Forkhead"/>
    <property type="match status" value="1"/>
</dbReference>
<evidence type="ECO:0000256" key="6">
    <source>
        <dbReference type="ARBA" id="ARBA00023015"/>
    </source>
</evidence>
<feature type="compositionally biased region" description="Gly residues" evidence="12">
    <location>
        <begin position="111"/>
        <end position="122"/>
    </location>
</feature>
<name>A0A674GAV8_TAEGU</name>
<evidence type="ECO:0000256" key="12">
    <source>
        <dbReference type="SAM" id="MobiDB-lite"/>
    </source>
</evidence>
<evidence type="ECO:0000256" key="11">
    <source>
        <dbReference type="SAM" id="Coils"/>
    </source>
</evidence>
<dbReference type="OMA" id="YPELEYY"/>